<keyword evidence="5" id="KW-1185">Reference proteome</keyword>
<evidence type="ECO:0000313" key="5">
    <source>
        <dbReference type="Proteomes" id="UP001632038"/>
    </source>
</evidence>
<feature type="compositionally biased region" description="Basic and acidic residues" evidence="2">
    <location>
        <begin position="60"/>
        <end position="73"/>
    </location>
</feature>
<keyword evidence="1" id="KW-0175">Coiled coil</keyword>
<dbReference type="EMBL" id="JAVIJP010000011">
    <property type="protein sequence ID" value="KAL3646876.1"/>
    <property type="molecule type" value="Genomic_DNA"/>
</dbReference>
<sequence length="375" mass="41608">MPPQENDSQSFSQPIPSFTAYLQTPISQHARAPINPYLFAGLSHIPTQEQNRPKRTSKKKNTDDGNQRERNPNWKIEEDIASCKAWINISEDAEVSTDQQRGKLWDRIREEFIERLGRDSNRPTAGLANRWQDIQQVVNKFSGYARTIERAPTSGFNAEDIMVTLLSSSNVQISSSDPATPTTTPSSTNFSNEEGPSNVGSDGLARPAGRKAAKVAKRKNKSTPLDLFVEEFSNMRKEQSSRYEEIITRKQELEQRKLQAKMEDKNMRIAAMKEQEQKRLDKEIMLVNPDSIATDEAGNYAVSGGLKGIEAVEAKAKSFKAGMTVRLAVAGAFHTGFMEPAVSRLESALASTVIKTPRIPVISNVDAEAHADPAC</sequence>
<reference evidence="5" key="1">
    <citation type="journal article" date="2024" name="IScience">
        <title>Strigolactones Initiate the Formation of Haustorium-like Structures in Castilleja.</title>
        <authorList>
            <person name="Buerger M."/>
            <person name="Peterson D."/>
            <person name="Chory J."/>
        </authorList>
    </citation>
    <scope>NUCLEOTIDE SEQUENCE [LARGE SCALE GENOMIC DNA]</scope>
</reference>
<dbReference type="Pfam" id="PF14303">
    <property type="entry name" value="NAM-associated"/>
    <property type="match status" value="1"/>
</dbReference>
<dbReference type="SUPFAM" id="SSF52151">
    <property type="entry name" value="FabD/lysophospholipase-like"/>
    <property type="match status" value="1"/>
</dbReference>
<evidence type="ECO:0000256" key="2">
    <source>
        <dbReference type="SAM" id="MobiDB-lite"/>
    </source>
</evidence>
<comment type="caution">
    <text evidence="4">The sequence shown here is derived from an EMBL/GenBank/DDBJ whole genome shotgun (WGS) entry which is preliminary data.</text>
</comment>
<dbReference type="Gene3D" id="3.40.366.10">
    <property type="entry name" value="Malonyl-Coenzyme A Acyl Carrier Protein, domain 2"/>
    <property type="match status" value="1"/>
</dbReference>
<dbReference type="PANTHER" id="PTHR47170">
    <property type="entry name" value="MALONYL-COA ACP TRANSACYLASE, ACP-BINDING"/>
    <property type="match status" value="1"/>
</dbReference>
<dbReference type="InterPro" id="IPR029466">
    <property type="entry name" value="NAM-associated_C"/>
</dbReference>
<evidence type="ECO:0000313" key="4">
    <source>
        <dbReference type="EMBL" id="KAL3646876.1"/>
    </source>
</evidence>
<accession>A0ABD3DYL9</accession>
<dbReference type="InterPro" id="IPR001227">
    <property type="entry name" value="Ac_transferase_dom_sf"/>
</dbReference>
<dbReference type="InterPro" id="IPR016035">
    <property type="entry name" value="Acyl_Trfase/lysoPLipase"/>
</dbReference>
<feature type="region of interest" description="Disordered" evidence="2">
    <location>
        <begin position="46"/>
        <end position="73"/>
    </location>
</feature>
<feature type="coiled-coil region" evidence="1">
    <location>
        <begin position="236"/>
        <end position="275"/>
    </location>
</feature>
<protein>
    <recommendedName>
        <fullName evidence="3">No apical meristem-associated C-terminal domain-containing protein</fullName>
    </recommendedName>
</protein>
<feature type="compositionally biased region" description="Polar residues" evidence="2">
    <location>
        <begin position="189"/>
        <end position="200"/>
    </location>
</feature>
<dbReference type="AlphaFoldDB" id="A0ABD3DYL9"/>
<feature type="region of interest" description="Disordered" evidence="2">
    <location>
        <begin position="171"/>
        <end position="220"/>
    </location>
</feature>
<dbReference type="InterPro" id="IPR052760">
    <property type="entry name" value="Mitochondrial_malonyltrans"/>
</dbReference>
<gene>
    <name evidence="4" type="ORF">CASFOL_009420</name>
</gene>
<feature type="compositionally biased region" description="Basic residues" evidence="2">
    <location>
        <begin position="208"/>
        <end position="220"/>
    </location>
</feature>
<dbReference type="PANTHER" id="PTHR47170:SF2">
    <property type="entry name" value="MALONYL-COA:ACP TRANSACYLASE (MAT) DOMAIN-CONTAINING PROTEIN"/>
    <property type="match status" value="1"/>
</dbReference>
<proteinExistence type="predicted"/>
<feature type="compositionally biased region" description="Low complexity" evidence="2">
    <location>
        <begin position="171"/>
        <end position="188"/>
    </location>
</feature>
<organism evidence="4 5">
    <name type="scientific">Castilleja foliolosa</name>
    <dbReference type="NCBI Taxonomy" id="1961234"/>
    <lineage>
        <taxon>Eukaryota</taxon>
        <taxon>Viridiplantae</taxon>
        <taxon>Streptophyta</taxon>
        <taxon>Embryophyta</taxon>
        <taxon>Tracheophyta</taxon>
        <taxon>Spermatophyta</taxon>
        <taxon>Magnoliopsida</taxon>
        <taxon>eudicotyledons</taxon>
        <taxon>Gunneridae</taxon>
        <taxon>Pentapetalae</taxon>
        <taxon>asterids</taxon>
        <taxon>lamiids</taxon>
        <taxon>Lamiales</taxon>
        <taxon>Orobanchaceae</taxon>
        <taxon>Pedicularideae</taxon>
        <taxon>Castillejinae</taxon>
        <taxon>Castilleja</taxon>
    </lineage>
</organism>
<dbReference type="Proteomes" id="UP001632038">
    <property type="component" value="Unassembled WGS sequence"/>
</dbReference>
<evidence type="ECO:0000259" key="3">
    <source>
        <dbReference type="Pfam" id="PF14303"/>
    </source>
</evidence>
<dbReference type="Gene3D" id="3.30.70.250">
    <property type="entry name" value="Malonyl-CoA ACP transacylase, ACP-binding"/>
    <property type="match status" value="1"/>
</dbReference>
<feature type="domain" description="No apical meristem-associated C-terminal" evidence="3">
    <location>
        <begin position="169"/>
        <end position="294"/>
    </location>
</feature>
<name>A0ABD3DYL9_9LAMI</name>
<evidence type="ECO:0000256" key="1">
    <source>
        <dbReference type="SAM" id="Coils"/>
    </source>
</evidence>